<dbReference type="EC" id="1.1.1.1" evidence="4"/>
<keyword evidence="1" id="KW-0521">NADP</keyword>
<reference evidence="4 5" key="1">
    <citation type="submission" date="2007-10" db="EMBL/GenBank/DDBJ databases">
        <authorList>
            <person name="Wagner-Dobler I."/>
            <person name="Ferriera S."/>
            <person name="Johnson J."/>
            <person name="Kravitz S."/>
            <person name="Beeson K."/>
            <person name="Sutton G."/>
            <person name="Rogers Y.-H."/>
            <person name="Friedman R."/>
            <person name="Frazier M."/>
            <person name="Venter J.C."/>
        </authorList>
    </citation>
    <scope>NUCLEOTIDE SEQUENCE [LARGE SCALE GENOMIC DNA]</scope>
    <source>
        <strain evidence="4 5">DFL-43</strain>
    </source>
</reference>
<gene>
    <name evidence="4" type="ORF">HPDFL43_12453</name>
</gene>
<dbReference type="GO" id="GO:0004022">
    <property type="term" value="F:alcohol dehydrogenase (NAD+) activity"/>
    <property type="evidence" value="ECO:0007669"/>
    <property type="project" value="UniProtKB-EC"/>
</dbReference>
<dbReference type="InterPro" id="IPR036291">
    <property type="entry name" value="NAD(P)-bd_dom_sf"/>
</dbReference>
<dbReference type="eggNOG" id="COG0604">
    <property type="taxonomic scope" value="Bacteria"/>
</dbReference>
<keyword evidence="5" id="KW-1185">Reference proteome</keyword>
<accession>A9DBQ1</accession>
<dbReference type="AlphaFoldDB" id="A9DBQ1"/>
<protein>
    <submittedName>
        <fullName evidence="4">NADPH:quinone reductase</fullName>
        <ecNumber evidence="4">1.1.1.1</ecNumber>
    </submittedName>
</protein>
<dbReference type="HOGENOM" id="CLU_026673_3_4_5"/>
<organism evidence="4 5">
    <name type="scientific">Hoeflea phototrophica (strain DSM 17068 / NCIMB 14078 / DFL-43)</name>
    <dbReference type="NCBI Taxonomy" id="411684"/>
    <lineage>
        <taxon>Bacteria</taxon>
        <taxon>Pseudomonadati</taxon>
        <taxon>Pseudomonadota</taxon>
        <taxon>Alphaproteobacteria</taxon>
        <taxon>Hyphomicrobiales</taxon>
        <taxon>Rhizobiaceae</taxon>
        <taxon>Hoeflea</taxon>
    </lineage>
</organism>
<feature type="domain" description="Enoyl reductase (ER)" evidence="3">
    <location>
        <begin position="8"/>
        <end position="342"/>
    </location>
</feature>
<evidence type="ECO:0000313" key="4">
    <source>
        <dbReference type="EMBL" id="EDQ32278.2"/>
    </source>
</evidence>
<dbReference type="InterPro" id="IPR013154">
    <property type="entry name" value="ADH-like_N"/>
</dbReference>
<dbReference type="Proteomes" id="UP000004291">
    <property type="component" value="Chromosome"/>
</dbReference>
<dbReference type="PANTHER" id="PTHR48106">
    <property type="entry name" value="QUINONE OXIDOREDUCTASE PIG3-RELATED"/>
    <property type="match status" value="1"/>
</dbReference>
<name>A9DBQ1_HOEPD</name>
<keyword evidence="2 4" id="KW-0560">Oxidoreductase</keyword>
<reference evidence="4 5" key="2">
    <citation type="submission" date="2012-06" db="EMBL/GenBank/DDBJ databases">
        <authorList>
            <person name="Fiebig A."/>
        </authorList>
    </citation>
    <scope>NUCLEOTIDE SEQUENCE [LARGE SCALE GENOMIC DNA]</scope>
    <source>
        <strain evidence="4 5">DFL-43</strain>
    </source>
</reference>
<comment type="caution">
    <text evidence="4">The sequence shown here is derived from an EMBL/GenBank/DDBJ whole genome shotgun (WGS) entry which is preliminary data.</text>
</comment>
<evidence type="ECO:0000256" key="1">
    <source>
        <dbReference type="ARBA" id="ARBA00022857"/>
    </source>
</evidence>
<dbReference type="SMART" id="SM00829">
    <property type="entry name" value="PKS_ER"/>
    <property type="match status" value="1"/>
</dbReference>
<dbReference type="InterPro" id="IPR020843">
    <property type="entry name" value="ER"/>
</dbReference>
<dbReference type="Pfam" id="PF00107">
    <property type="entry name" value="ADH_zinc_N"/>
    <property type="match status" value="1"/>
</dbReference>
<dbReference type="InterPro" id="IPR013149">
    <property type="entry name" value="ADH-like_C"/>
</dbReference>
<proteinExistence type="predicted"/>
<sequence>MTIMRALQLIEDRKLETVDLPPPPPPGIGEVTVSIKAVALNHIDVWGWRGMAFAKRKMPLVIGAEASGTVDAVGHGVAGLVPGQLVSIYGARTCGLCRPCREGRDNLCEHVGGVHGFHLDGFAQEQVNLPARLLVPAPPGVSAIGAAVAPVTFGTVEHMLFDNARLEPGETVLIHAGGSGIGTAAIQLAKKIGCTVITTVGSDAKIEPAKALGADHVINYRDDRFEGVVRKLTKKQGVDVVFEHVGADTWAGSILSLKRGGRLVTCGSTSGVSTEMNLMMLFQRQLKIFGSFGCRMENMADAMQKMAAGQVHPVIDTEVSFDEIDTALARMEGRDVFGKIILNIS</sequence>
<evidence type="ECO:0000259" key="3">
    <source>
        <dbReference type="SMART" id="SM00829"/>
    </source>
</evidence>
<dbReference type="GO" id="GO:0016651">
    <property type="term" value="F:oxidoreductase activity, acting on NAD(P)H"/>
    <property type="evidence" value="ECO:0007669"/>
    <property type="project" value="TreeGrafter"/>
</dbReference>
<dbReference type="STRING" id="411684.HPDFL43_12453"/>
<evidence type="ECO:0000256" key="2">
    <source>
        <dbReference type="ARBA" id="ARBA00023002"/>
    </source>
</evidence>
<evidence type="ECO:0000313" key="5">
    <source>
        <dbReference type="Proteomes" id="UP000004291"/>
    </source>
</evidence>
<dbReference type="GO" id="GO:0070402">
    <property type="term" value="F:NADPH binding"/>
    <property type="evidence" value="ECO:0007669"/>
    <property type="project" value="TreeGrafter"/>
</dbReference>
<dbReference type="InterPro" id="IPR011032">
    <property type="entry name" value="GroES-like_sf"/>
</dbReference>
<dbReference type="EMBL" id="ABIA03000004">
    <property type="protein sequence ID" value="EDQ32278.2"/>
    <property type="molecule type" value="Genomic_DNA"/>
</dbReference>
<dbReference type="SUPFAM" id="SSF51735">
    <property type="entry name" value="NAD(P)-binding Rossmann-fold domains"/>
    <property type="match status" value="1"/>
</dbReference>
<dbReference type="Pfam" id="PF08240">
    <property type="entry name" value="ADH_N"/>
    <property type="match status" value="1"/>
</dbReference>
<dbReference type="CDD" id="cd08266">
    <property type="entry name" value="Zn_ADH_like1"/>
    <property type="match status" value="1"/>
</dbReference>
<dbReference type="SUPFAM" id="SSF50129">
    <property type="entry name" value="GroES-like"/>
    <property type="match status" value="1"/>
</dbReference>
<dbReference type="Gene3D" id="3.90.180.10">
    <property type="entry name" value="Medium-chain alcohol dehydrogenases, catalytic domain"/>
    <property type="match status" value="1"/>
</dbReference>